<keyword evidence="1" id="KW-0812">Transmembrane</keyword>
<accession>U2EA99</accession>
<feature type="transmembrane region" description="Helical" evidence="1">
    <location>
        <begin position="123"/>
        <end position="144"/>
    </location>
</feature>
<feature type="transmembrane region" description="Helical" evidence="1">
    <location>
        <begin position="151"/>
        <end position="172"/>
    </location>
</feature>
<proteinExistence type="predicted"/>
<feature type="transmembrane region" description="Helical" evidence="1">
    <location>
        <begin position="268"/>
        <end position="295"/>
    </location>
</feature>
<dbReference type="Proteomes" id="UP000005707">
    <property type="component" value="Unassembled WGS sequence"/>
</dbReference>
<sequence>MKHVVKRDQEGQIGIFKIAATYIGTVVGAGFASGQEVLQFFSSYGLNGVWGIALAVVLFFFFGYTILLLGKKLNADSHVQVVRFSNGKIFGTIIDLIITFFLFGVLSAMIAGTGAIVAEQFGISPFFGTLLMTILPLLTVMSGITGVINSISYIVPILLLSVLSICIYSIVINPLTVDEIELAREQDGATPFWIVSGINYASYNLVMAVSVLGPLGTKGKDRRSLFLGALFGALGLGIGILAIYYSVLTNIEEAVTVEIPMVTIAGNIGRIIQIIFSVVLIAEVYTTAVGGLYGFVSRTDDFTGEKYRKMIIIGTSIGAFLLAQIGFSKMVKIMFPLVGYGGFLLFIGLIYVWLFKRDELRE</sequence>
<feature type="transmembrane region" description="Helical" evidence="1">
    <location>
        <begin position="307"/>
        <end position="327"/>
    </location>
</feature>
<dbReference type="InterPro" id="IPR038728">
    <property type="entry name" value="YkvI-like"/>
</dbReference>
<dbReference type="STRING" id="1033810.HLPCO_001932"/>
<feature type="transmembrane region" description="Helical" evidence="1">
    <location>
        <begin position="12"/>
        <end position="32"/>
    </location>
</feature>
<evidence type="ECO:0008006" key="4">
    <source>
        <dbReference type="Google" id="ProtNLM"/>
    </source>
</evidence>
<dbReference type="PANTHER" id="PTHR37814">
    <property type="entry name" value="CONSERVED MEMBRANE PROTEIN"/>
    <property type="match status" value="1"/>
</dbReference>
<dbReference type="PANTHER" id="PTHR37814:SF1">
    <property type="entry name" value="MEMBRANE PROTEIN"/>
    <property type="match status" value="1"/>
</dbReference>
<dbReference type="FunCoup" id="U2EA99">
    <property type="interactions" value="6"/>
</dbReference>
<keyword evidence="3" id="KW-1185">Reference proteome</keyword>
<feature type="transmembrane region" description="Helical" evidence="1">
    <location>
        <begin position="192"/>
        <end position="213"/>
    </location>
</feature>
<dbReference type="InParanoid" id="U2EA99"/>
<gene>
    <name evidence="2" type="ORF">HLPCO_001932</name>
</gene>
<dbReference type="EMBL" id="AFNU02000006">
    <property type="protein sequence ID" value="ERJ12018.1"/>
    <property type="molecule type" value="Genomic_DNA"/>
</dbReference>
<feature type="transmembrane region" description="Helical" evidence="1">
    <location>
        <begin position="225"/>
        <end position="248"/>
    </location>
</feature>
<comment type="caution">
    <text evidence="2">The sequence shown here is derived from an EMBL/GenBank/DDBJ whole genome shotgun (WGS) entry which is preliminary data.</text>
</comment>
<protein>
    <recommendedName>
        <fullName evidence="4">Membrane protein YkvI</fullName>
    </recommendedName>
</protein>
<organism evidence="2 3">
    <name type="scientific">Haloplasma contractile SSD-17B</name>
    <dbReference type="NCBI Taxonomy" id="1033810"/>
    <lineage>
        <taxon>Bacteria</taxon>
        <taxon>Bacillati</taxon>
        <taxon>Mycoplasmatota</taxon>
        <taxon>Mollicutes</taxon>
        <taxon>Haloplasmatales</taxon>
        <taxon>Haloplasmataceae</taxon>
        <taxon>Haloplasma</taxon>
    </lineage>
</organism>
<evidence type="ECO:0000256" key="1">
    <source>
        <dbReference type="SAM" id="Phobius"/>
    </source>
</evidence>
<reference evidence="2 3" key="1">
    <citation type="journal article" date="2011" name="J. Bacteriol.">
        <title>Genome sequence of Haloplasma contractile, an unusual contractile bacterium from a deep-sea anoxic brine lake.</title>
        <authorList>
            <person name="Antunes A."/>
            <person name="Alam I."/>
            <person name="El Dorry H."/>
            <person name="Siam R."/>
            <person name="Robertson A."/>
            <person name="Bajic V.B."/>
            <person name="Stingl U."/>
        </authorList>
    </citation>
    <scope>NUCLEOTIDE SEQUENCE [LARGE SCALE GENOMIC DNA]</scope>
    <source>
        <strain evidence="2 3">SSD-17B</strain>
    </source>
</reference>
<dbReference type="RefSeq" id="WP_008827375.1">
    <property type="nucleotide sequence ID" value="NZ_AFNU02000006.1"/>
</dbReference>
<feature type="transmembrane region" description="Helical" evidence="1">
    <location>
        <begin position="44"/>
        <end position="69"/>
    </location>
</feature>
<dbReference type="OrthoDB" id="4424890at2"/>
<reference evidence="2 3" key="2">
    <citation type="journal article" date="2013" name="PLoS ONE">
        <title>INDIGO - INtegrated Data Warehouse of MIcrobial GenOmes with Examples from the Red Sea Extremophiles.</title>
        <authorList>
            <person name="Alam I."/>
            <person name="Antunes A."/>
            <person name="Kamau A.A."/>
            <person name="Ba Alawi W."/>
            <person name="Kalkatawi M."/>
            <person name="Stingl U."/>
            <person name="Bajic V.B."/>
        </authorList>
    </citation>
    <scope>NUCLEOTIDE SEQUENCE [LARGE SCALE GENOMIC DNA]</scope>
    <source>
        <strain evidence="2 3">SSD-17B</strain>
    </source>
</reference>
<dbReference type="AlphaFoldDB" id="U2EA99"/>
<keyword evidence="1" id="KW-1133">Transmembrane helix</keyword>
<name>U2EA99_9MOLU</name>
<evidence type="ECO:0000313" key="2">
    <source>
        <dbReference type="EMBL" id="ERJ12018.1"/>
    </source>
</evidence>
<dbReference type="eggNOG" id="COG3949">
    <property type="taxonomic scope" value="Bacteria"/>
</dbReference>
<evidence type="ECO:0000313" key="3">
    <source>
        <dbReference type="Proteomes" id="UP000005707"/>
    </source>
</evidence>
<keyword evidence="1" id="KW-0472">Membrane</keyword>
<feature type="transmembrane region" description="Helical" evidence="1">
    <location>
        <begin position="89"/>
        <end position="117"/>
    </location>
</feature>
<feature type="transmembrane region" description="Helical" evidence="1">
    <location>
        <begin position="333"/>
        <end position="354"/>
    </location>
</feature>